<dbReference type="PANTHER" id="PTHR22683:SF1">
    <property type="entry name" value="TYPE VII SECRETION SYSTEM PROTEIN ESSC"/>
    <property type="match status" value="1"/>
</dbReference>
<dbReference type="GO" id="GO:0003677">
    <property type="term" value="F:DNA binding"/>
    <property type="evidence" value="ECO:0007669"/>
    <property type="project" value="InterPro"/>
</dbReference>
<dbReference type="EMBL" id="CACRTU010000024">
    <property type="protein sequence ID" value="VYU50625.1"/>
    <property type="molecule type" value="Genomic_DNA"/>
</dbReference>
<dbReference type="AlphaFoldDB" id="A0A6N3FEZ5"/>
<protein>
    <submittedName>
        <fullName evidence="5">DNA translocase SpoIIIE</fullName>
    </submittedName>
</protein>
<evidence type="ECO:0000259" key="4">
    <source>
        <dbReference type="PROSITE" id="PS50901"/>
    </source>
</evidence>
<dbReference type="InterPro" id="IPR027417">
    <property type="entry name" value="P-loop_NTPase"/>
</dbReference>
<name>A0A6N3FEZ5_CLOBU</name>
<accession>A0A6N3FEZ5</accession>
<keyword evidence="1 3" id="KW-0547">Nucleotide-binding</keyword>
<evidence type="ECO:0000256" key="1">
    <source>
        <dbReference type="ARBA" id="ARBA00022741"/>
    </source>
</evidence>
<organism evidence="5">
    <name type="scientific">Clostridium butyricum</name>
    <dbReference type="NCBI Taxonomy" id="1492"/>
    <lineage>
        <taxon>Bacteria</taxon>
        <taxon>Bacillati</taxon>
        <taxon>Bacillota</taxon>
        <taxon>Clostridia</taxon>
        <taxon>Eubacteriales</taxon>
        <taxon>Clostridiaceae</taxon>
        <taxon>Clostridium</taxon>
    </lineage>
</organism>
<gene>
    <name evidence="5" type="primary">spoIIIE_1</name>
    <name evidence="5" type="ORF">CBLFYP62_02551</name>
</gene>
<dbReference type="Pfam" id="PF01580">
    <property type="entry name" value="FtsK_SpoIIIE"/>
    <property type="match status" value="1"/>
</dbReference>
<dbReference type="SUPFAM" id="SSF52540">
    <property type="entry name" value="P-loop containing nucleoside triphosphate hydrolases"/>
    <property type="match status" value="1"/>
</dbReference>
<feature type="binding site" evidence="3">
    <location>
        <begin position="149"/>
        <end position="156"/>
    </location>
    <ligand>
        <name>ATP</name>
        <dbReference type="ChEBI" id="CHEBI:30616"/>
    </ligand>
</feature>
<evidence type="ECO:0000256" key="2">
    <source>
        <dbReference type="ARBA" id="ARBA00022840"/>
    </source>
</evidence>
<dbReference type="GO" id="GO:0005524">
    <property type="term" value="F:ATP binding"/>
    <property type="evidence" value="ECO:0007669"/>
    <property type="project" value="UniProtKB-UniRule"/>
</dbReference>
<dbReference type="PANTHER" id="PTHR22683">
    <property type="entry name" value="SPORULATION PROTEIN RELATED"/>
    <property type="match status" value="1"/>
</dbReference>
<dbReference type="PROSITE" id="PS50901">
    <property type="entry name" value="FTSK"/>
    <property type="match status" value="1"/>
</dbReference>
<evidence type="ECO:0000256" key="3">
    <source>
        <dbReference type="PROSITE-ProRule" id="PRU00289"/>
    </source>
</evidence>
<sequence length="427" mass="49088">MIVELGLAIAGTYAWNYLNAKDERKLKNKFENIMIKSGVKNREDETFKIFKLEKTSYGYVTYISNTEGLSLEHINSKLNIIEDNLNAIITVEKDRFKDYIKMYIVNRDISTFKYSPIKAKEYELYIGKDYKGQDYLLDVNKDAHILIGGATGTGKTFLLSGILTNLIYNSKEKIEIYLLQIAKSELSAFEDCSCVVNSSFTEQACEKALNSLLETIQDRSSTFRIYGIKNIKQWNKHHTSDYMKRIYVVIEEISFFIHREDLFGKICDISKVGRSVGVHIISCVQRSTATNIPPDLKSQMTRITFRQKSSIDSTNIINTPDAKYLKEMECIVDGNSDYIQIKTAWIDEDYILLNKYVQDIKIPTKEKKQEILKVKKIKDKIIIEEEPEIINVPEEDVTIAECCKSEQLDNHSGIISLEGFKNAKRKG</sequence>
<dbReference type="Gene3D" id="3.40.50.300">
    <property type="entry name" value="P-loop containing nucleotide triphosphate hydrolases"/>
    <property type="match status" value="1"/>
</dbReference>
<dbReference type="InterPro" id="IPR002543">
    <property type="entry name" value="FtsK_dom"/>
</dbReference>
<reference evidence="5" key="1">
    <citation type="submission" date="2019-11" db="EMBL/GenBank/DDBJ databases">
        <authorList>
            <person name="Feng L."/>
        </authorList>
    </citation>
    <scope>NUCLEOTIDE SEQUENCE</scope>
    <source>
        <strain evidence="5">CButyricumLFYP62</strain>
    </source>
</reference>
<feature type="domain" description="FtsK" evidence="4">
    <location>
        <begin position="132"/>
        <end position="315"/>
    </location>
</feature>
<proteinExistence type="predicted"/>
<evidence type="ECO:0000313" key="5">
    <source>
        <dbReference type="EMBL" id="VYU50625.1"/>
    </source>
</evidence>
<dbReference type="RefSeq" id="WP_156736946.1">
    <property type="nucleotide sequence ID" value="NZ_CACRTU010000024.1"/>
</dbReference>
<keyword evidence="2 3" id="KW-0067">ATP-binding</keyword>
<dbReference type="InterPro" id="IPR050206">
    <property type="entry name" value="FtsK/SpoIIIE/SftA"/>
</dbReference>